<dbReference type="RefSeq" id="XP_016928487.2">
    <property type="nucleotide sequence ID" value="XM_017072998.4"/>
</dbReference>
<sequence length="82" mass="9719">MEGPLSFIQLNPACLILIVLGFLFVDFLVDKWFGPKEDFDNYRCYISFNRKYENETPLVRNCGFSYRAKLLASVKRRLDQQF</sequence>
<keyword evidence="1" id="KW-0472">Membrane</keyword>
<evidence type="ECO:0000313" key="3">
    <source>
        <dbReference type="RefSeq" id="XP_016928487.2"/>
    </source>
</evidence>
<dbReference type="AlphaFoldDB" id="A0AB39Z4Y4"/>
<name>A0AB39Z4Y4_DROSZ</name>
<keyword evidence="2" id="KW-1185">Reference proteome</keyword>
<keyword evidence="1" id="KW-1133">Transmembrane helix</keyword>
<evidence type="ECO:0000313" key="2">
    <source>
        <dbReference type="Proteomes" id="UP001652628"/>
    </source>
</evidence>
<dbReference type="GeneID" id="108009027"/>
<protein>
    <submittedName>
        <fullName evidence="3">Uncharacterized protein</fullName>
    </submittedName>
</protein>
<keyword evidence="1" id="KW-0812">Transmembrane</keyword>
<proteinExistence type="predicted"/>
<organism evidence="2 3">
    <name type="scientific">Drosophila suzukii</name>
    <name type="common">Spotted-wing drosophila fruit fly</name>
    <dbReference type="NCBI Taxonomy" id="28584"/>
    <lineage>
        <taxon>Eukaryota</taxon>
        <taxon>Metazoa</taxon>
        <taxon>Ecdysozoa</taxon>
        <taxon>Arthropoda</taxon>
        <taxon>Hexapoda</taxon>
        <taxon>Insecta</taxon>
        <taxon>Pterygota</taxon>
        <taxon>Neoptera</taxon>
        <taxon>Endopterygota</taxon>
        <taxon>Diptera</taxon>
        <taxon>Brachycera</taxon>
        <taxon>Muscomorpha</taxon>
        <taxon>Ephydroidea</taxon>
        <taxon>Drosophilidae</taxon>
        <taxon>Drosophila</taxon>
        <taxon>Sophophora</taxon>
    </lineage>
</organism>
<gene>
    <name evidence="3" type="primary">LOC108009027</name>
</gene>
<accession>A0AB39Z4Y4</accession>
<dbReference type="Proteomes" id="UP001652628">
    <property type="component" value="Chromosome 2R"/>
</dbReference>
<reference evidence="3" key="1">
    <citation type="submission" date="2025-08" db="UniProtKB">
        <authorList>
            <consortium name="RefSeq"/>
        </authorList>
    </citation>
    <scope>IDENTIFICATION</scope>
</reference>
<feature type="transmembrane region" description="Helical" evidence="1">
    <location>
        <begin position="6"/>
        <end position="29"/>
    </location>
</feature>
<evidence type="ECO:0000256" key="1">
    <source>
        <dbReference type="SAM" id="Phobius"/>
    </source>
</evidence>